<evidence type="ECO:0000256" key="1">
    <source>
        <dbReference type="ARBA" id="ARBA00022676"/>
    </source>
</evidence>
<dbReference type="InterPro" id="IPR002516">
    <property type="entry name" value="Glyco_trans_11"/>
</dbReference>
<dbReference type="GO" id="GO:0008107">
    <property type="term" value="F:galactoside 2-alpha-L-fucosyltransferase activity"/>
    <property type="evidence" value="ECO:0007669"/>
    <property type="project" value="InterPro"/>
</dbReference>
<dbReference type="Pfam" id="PF01531">
    <property type="entry name" value="Glyco_transf_11"/>
    <property type="match status" value="1"/>
</dbReference>
<evidence type="ECO:0008006" key="4">
    <source>
        <dbReference type="Google" id="ProtNLM"/>
    </source>
</evidence>
<protein>
    <recommendedName>
        <fullName evidence="4">Glycosyltransferase</fullName>
    </recommendedName>
</protein>
<dbReference type="CDD" id="cd11301">
    <property type="entry name" value="Fut1_Fut2_like"/>
    <property type="match status" value="1"/>
</dbReference>
<dbReference type="PANTHER" id="PTHR11927:SF9">
    <property type="entry name" value="L-FUCOSYLTRANSFERASE"/>
    <property type="match status" value="1"/>
</dbReference>
<accession>A0A6C0D6G5</accession>
<dbReference type="AlphaFoldDB" id="A0A6C0D6G5"/>
<dbReference type="GO" id="GO:0016020">
    <property type="term" value="C:membrane"/>
    <property type="evidence" value="ECO:0007669"/>
    <property type="project" value="InterPro"/>
</dbReference>
<evidence type="ECO:0000256" key="2">
    <source>
        <dbReference type="ARBA" id="ARBA00022679"/>
    </source>
</evidence>
<name>A0A6C0D6G5_9ZZZZ</name>
<organism evidence="3">
    <name type="scientific">viral metagenome</name>
    <dbReference type="NCBI Taxonomy" id="1070528"/>
    <lineage>
        <taxon>unclassified sequences</taxon>
        <taxon>metagenomes</taxon>
        <taxon>organismal metagenomes</taxon>
    </lineage>
</organism>
<dbReference type="EMBL" id="MN739541">
    <property type="protein sequence ID" value="QHT12131.1"/>
    <property type="molecule type" value="Genomic_DNA"/>
</dbReference>
<dbReference type="PANTHER" id="PTHR11927">
    <property type="entry name" value="GALACTOSIDE 2-L-FUCOSYLTRANSFERASE"/>
    <property type="match status" value="1"/>
</dbReference>
<reference evidence="3" key="1">
    <citation type="journal article" date="2020" name="Nature">
        <title>Giant virus diversity and host interactions through global metagenomics.</title>
        <authorList>
            <person name="Schulz F."/>
            <person name="Roux S."/>
            <person name="Paez-Espino D."/>
            <person name="Jungbluth S."/>
            <person name="Walsh D.A."/>
            <person name="Denef V.J."/>
            <person name="McMahon K.D."/>
            <person name="Konstantinidis K.T."/>
            <person name="Eloe-Fadrosh E.A."/>
            <person name="Kyrpides N.C."/>
            <person name="Woyke T."/>
        </authorList>
    </citation>
    <scope>NUCLEOTIDE SEQUENCE</scope>
    <source>
        <strain evidence="3">GVMAG-M-3300023174-129</strain>
    </source>
</reference>
<keyword evidence="2" id="KW-0808">Transferase</keyword>
<proteinExistence type="predicted"/>
<sequence>MGGIGNQLFQYAAGFLQKKVSSSNLVLCKPENSHDSTDYRYLFTEGISYNGDIPLCKTLYQENGFLVWDPENYNGDTIILYGYFQNYNVLKTILPEFKTHILLNLEHYKKFKIVSNSGFIHVRRGDYLNKSNSHHIQPLEYYEKAIRLMSHISHWYVLSDDLEWCKSQELFNSLNVTYVNEDTLHSLALMTMICKGAIIANSSFSWWGAYLGCGEKNVIYPKLWFEDVSPDLFPEDWVGL</sequence>
<evidence type="ECO:0000313" key="3">
    <source>
        <dbReference type="EMBL" id="QHT12131.1"/>
    </source>
</evidence>
<dbReference type="GO" id="GO:0005975">
    <property type="term" value="P:carbohydrate metabolic process"/>
    <property type="evidence" value="ECO:0007669"/>
    <property type="project" value="InterPro"/>
</dbReference>
<keyword evidence="1" id="KW-0328">Glycosyltransferase</keyword>